<reference evidence="1" key="1">
    <citation type="submission" date="2021-06" db="EMBL/GenBank/DDBJ databases">
        <authorList>
            <person name="Kallberg Y."/>
            <person name="Tangrot J."/>
            <person name="Rosling A."/>
        </authorList>
    </citation>
    <scope>NUCLEOTIDE SEQUENCE</scope>
    <source>
        <strain evidence="1">28 12/20/2015</strain>
    </source>
</reference>
<evidence type="ECO:0000313" key="2">
    <source>
        <dbReference type="Proteomes" id="UP000789366"/>
    </source>
</evidence>
<evidence type="ECO:0000313" key="1">
    <source>
        <dbReference type="EMBL" id="CAG8750205.1"/>
    </source>
</evidence>
<proteinExistence type="predicted"/>
<gene>
    <name evidence="1" type="ORF">SPELUC_LOCUS14425</name>
</gene>
<keyword evidence="2" id="KW-1185">Reference proteome</keyword>
<sequence>KGPSEIIFNTEEINLFIQKEFQDMNTEESSSQEQTTNIEETPS</sequence>
<organism evidence="1 2">
    <name type="scientific">Cetraspora pellucida</name>
    <dbReference type="NCBI Taxonomy" id="1433469"/>
    <lineage>
        <taxon>Eukaryota</taxon>
        <taxon>Fungi</taxon>
        <taxon>Fungi incertae sedis</taxon>
        <taxon>Mucoromycota</taxon>
        <taxon>Glomeromycotina</taxon>
        <taxon>Glomeromycetes</taxon>
        <taxon>Diversisporales</taxon>
        <taxon>Gigasporaceae</taxon>
        <taxon>Cetraspora</taxon>
    </lineage>
</organism>
<name>A0ACA9QG01_9GLOM</name>
<dbReference type="EMBL" id="CAJVPW010042428">
    <property type="protein sequence ID" value="CAG8750205.1"/>
    <property type="molecule type" value="Genomic_DNA"/>
</dbReference>
<comment type="caution">
    <text evidence="1">The sequence shown here is derived from an EMBL/GenBank/DDBJ whole genome shotgun (WGS) entry which is preliminary data.</text>
</comment>
<accession>A0ACA9QG01</accession>
<dbReference type="Proteomes" id="UP000789366">
    <property type="component" value="Unassembled WGS sequence"/>
</dbReference>
<protein>
    <submittedName>
        <fullName evidence="1">14479_t:CDS:1</fullName>
    </submittedName>
</protein>
<feature type="non-terminal residue" evidence="1">
    <location>
        <position position="1"/>
    </location>
</feature>